<dbReference type="InterPro" id="IPR040190">
    <property type="entry name" value="MURQ/GCKR"/>
</dbReference>
<dbReference type="Gene3D" id="1.10.8.1080">
    <property type="match status" value="1"/>
</dbReference>
<dbReference type="CDD" id="cd05007">
    <property type="entry name" value="SIS_Etherase"/>
    <property type="match status" value="1"/>
</dbReference>
<dbReference type="GO" id="GO:0097367">
    <property type="term" value="F:carbohydrate derivative binding"/>
    <property type="evidence" value="ECO:0007669"/>
    <property type="project" value="InterPro"/>
</dbReference>
<dbReference type="InterPro" id="IPR046348">
    <property type="entry name" value="SIS_dom_sf"/>
</dbReference>
<evidence type="ECO:0000259" key="3">
    <source>
        <dbReference type="PROSITE" id="PS51464"/>
    </source>
</evidence>
<keyword evidence="2" id="KW-0119">Carbohydrate metabolism</keyword>
<dbReference type="GO" id="GO:0009254">
    <property type="term" value="P:peptidoglycan turnover"/>
    <property type="evidence" value="ECO:0007669"/>
    <property type="project" value="TreeGrafter"/>
</dbReference>
<dbReference type="PANTHER" id="PTHR10088">
    <property type="entry name" value="GLUCOKINASE REGULATORY PROTEIN"/>
    <property type="match status" value="1"/>
</dbReference>
<organism evidence="4">
    <name type="scientific">mine drainage metagenome</name>
    <dbReference type="NCBI Taxonomy" id="410659"/>
    <lineage>
        <taxon>unclassified sequences</taxon>
        <taxon>metagenomes</taxon>
        <taxon>ecological metagenomes</taxon>
    </lineage>
</organism>
<feature type="domain" description="SIS" evidence="3">
    <location>
        <begin position="54"/>
        <end position="215"/>
    </location>
</feature>
<dbReference type="GO" id="GO:0046348">
    <property type="term" value="P:amino sugar catabolic process"/>
    <property type="evidence" value="ECO:0007669"/>
    <property type="project" value="InterPro"/>
</dbReference>
<dbReference type="Gene3D" id="3.40.50.10490">
    <property type="entry name" value="Glucose-6-phosphate isomerase like protein, domain 1"/>
    <property type="match status" value="1"/>
</dbReference>
<dbReference type="EC" id="4.2.-.-" evidence="4"/>
<keyword evidence="1 4" id="KW-0456">Lyase</keyword>
<dbReference type="PROSITE" id="PS51464">
    <property type="entry name" value="SIS"/>
    <property type="match status" value="1"/>
</dbReference>
<dbReference type="SUPFAM" id="SSF53697">
    <property type="entry name" value="SIS domain"/>
    <property type="match status" value="1"/>
</dbReference>
<dbReference type="PANTHER" id="PTHR10088:SF4">
    <property type="entry name" value="GLUCOKINASE REGULATORY PROTEIN"/>
    <property type="match status" value="1"/>
</dbReference>
<evidence type="ECO:0000313" key="4">
    <source>
        <dbReference type="EMBL" id="CBH76435.1"/>
    </source>
</evidence>
<dbReference type="NCBIfam" id="NF003915">
    <property type="entry name" value="PRK05441.1"/>
    <property type="match status" value="1"/>
</dbReference>
<dbReference type="Pfam" id="PF22645">
    <property type="entry name" value="GKRP_SIS_N"/>
    <property type="match status" value="1"/>
</dbReference>
<accession>E6PIZ3</accession>
<dbReference type="AlphaFoldDB" id="E6PIZ3"/>
<sequence>MSDALPATEAIAQRAALDTLDIAECVGEIVAVQRRAMEAVEAARDEIAAAARVAAEAMERGATWHTIGAGSSGRIAALDAVELHPTFGLDPRRLCIHLAGGEAAFLGAIEGAEDDEEAGERDMACVHEGDVAIALSASGRAPYVRSALRTARARGALTITIANDREAPLFADAAFPIFLATGAEPLAGSTRVIAGTAQKITLNALSTSVMVALGTTYENMMVDVVVTNEKLRDRAERIVMRAVPCERDRARALLADAGASVKLAIAMAWLGSDARGAGEALARSGGRLRDLR</sequence>
<dbReference type="GO" id="GO:0016803">
    <property type="term" value="F:ether hydrolase activity"/>
    <property type="evidence" value="ECO:0007669"/>
    <property type="project" value="TreeGrafter"/>
</dbReference>
<protein>
    <submittedName>
        <fullName evidence="4">D-lactyl ether N-acetylmuramic-6-phosphate acid etherase</fullName>
        <ecNumber evidence="4">4.2.-.-</ecNumber>
    </submittedName>
</protein>
<proteinExistence type="predicted"/>
<reference evidence="4" key="1">
    <citation type="submission" date="2009-10" db="EMBL/GenBank/DDBJ databases">
        <title>Diversity of trophic interactions inside an arsenic-rich microbial ecosystem.</title>
        <authorList>
            <person name="Bertin P.N."/>
            <person name="Heinrich-Salmeron A."/>
            <person name="Pelletier E."/>
            <person name="Goulhen-Chollet F."/>
            <person name="Arsene-Ploetze F."/>
            <person name="Gallien S."/>
            <person name="Calteau A."/>
            <person name="Vallenet D."/>
            <person name="Casiot C."/>
            <person name="Chane-Woon-Ming B."/>
            <person name="Giloteaux L."/>
            <person name="Barakat M."/>
            <person name="Bonnefoy V."/>
            <person name="Bruneel O."/>
            <person name="Chandler M."/>
            <person name="Cleiss J."/>
            <person name="Duran R."/>
            <person name="Elbaz-Poulichet F."/>
            <person name="Fonknechten N."/>
            <person name="Lauga B."/>
            <person name="Mornico D."/>
            <person name="Ortet P."/>
            <person name="Schaeffer C."/>
            <person name="Siguier P."/>
            <person name="Alexander Thil Smith A."/>
            <person name="Van Dorsselaer A."/>
            <person name="Weissenbach J."/>
            <person name="Medigue C."/>
            <person name="Le Paslier D."/>
        </authorList>
    </citation>
    <scope>NUCLEOTIDE SEQUENCE</scope>
</reference>
<name>E6PIZ3_9ZZZZ</name>
<dbReference type="InterPro" id="IPR001347">
    <property type="entry name" value="SIS_dom"/>
</dbReference>
<dbReference type="GO" id="GO:0016835">
    <property type="term" value="F:carbon-oxygen lyase activity"/>
    <property type="evidence" value="ECO:0007669"/>
    <property type="project" value="InterPro"/>
</dbReference>
<dbReference type="EMBL" id="CABL01000019">
    <property type="protein sequence ID" value="CBH76435.1"/>
    <property type="molecule type" value="Genomic_DNA"/>
</dbReference>
<evidence type="ECO:0000256" key="2">
    <source>
        <dbReference type="ARBA" id="ARBA00023277"/>
    </source>
</evidence>
<gene>
    <name evidence="4" type="primary">murQ</name>
    <name evidence="4" type="ORF">CARN1_0915</name>
</gene>
<dbReference type="InterPro" id="IPR005488">
    <property type="entry name" value="Etherase_MurQ"/>
</dbReference>
<comment type="caution">
    <text evidence="4">The sequence shown here is derived from an EMBL/GenBank/DDBJ whole genome shotgun (WGS) entry which is preliminary data.</text>
</comment>
<evidence type="ECO:0000256" key="1">
    <source>
        <dbReference type="ARBA" id="ARBA00023239"/>
    </source>
</evidence>